<feature type="transmembrane region" description="Helical" evidence="1">
    <location>
        <begin position="300"/>
        <end position="321"/>
    </location>
</feature>
<reference evidence="2 3" key="1">
    <citation type="submission" date="2019-06" db="EMBL/GenBank/DDBJ databases">
        <title>Psychrobacillus vulpis sp. nov., a new species isolated from feces of a red fox that inhabits in The Tablas de Daimiel Natural Park, Albacete, Spain.</title>
        <authorList>
            <person name="Rodriguez M."/>
            <person name="Reina J.C."/>
            <person name="Bejar V."/>
            <person name="Llamas I."/>
        </authorList>
    </citation>
    <scope>NUCLEOTIDE SEQUENCE [LARGE SCALE GENOMIC DNA]</scope>
    <source>
        <strain evidence="2 3">Z8</strain>
    </source>
</reference>
<keyword evidence="1" id="KW-1133">Transmembrane helix</keyword>
<organism evidence="2 3">
    <name type="scientific">Psychrobacillus vulpis</name>
    <dbReference type="NCBI Taxonomy" id="2325572"/>
    <lineage>
        <taxon>Bacteria</taxon>
        <taxon>Bacillati</taxon>
        <taxon>Bacillota</taxon>
        <taxon>Bacilli</taxon>
        <taxon>Bacillales</taxon>
        <taxon>Bacillaceae</taxon>
        <taxon>Psychrobacillus</taxon>
    </lineage>
</organism>
<keyword evidence="1" id="KW-0812">Transmembrane</keyword>
<evidence type="ECO:0000256" key="1">
    <source>
        <dbReference type="SAM" id="Phobius"/>
    </source>
</evidence>
<dbReference type="NCBIfam" id="TIGR00261">
    <property type="entry name" value="traB"/>
    <property type="match status" value="1"/>
</dbReference>
<proteinExistence type="predicted"/>
<dbReference type="AlphaFoldDB" id="A0A544TRK3"/>
<dbReference type="Pfam" id="PF01963">
    <property type="entry name" value="TraB_PrgY_gumN"/>
    <property type="match status" value="1"/>
</dbReference>
<feature type="transmembrane region" description="Helical" evidence="1">
    <location>
        <begin position="277"/>
        <end position="294"/>
    </location>
</feature>
<feature type="transmembrane region" description="Helical" evidence="1">
    <location>
        <begin position="247"/>
        <end position="265"/>
    </location>
</feature>
<accession>A0A544TRK3</accession>
<keyword evidence="3" id="KW-1185">Reference proteome</keyword>
<keyword evidence="1" id="KW-0472">Membrane</keyword>
<dbReference type="PANTHER" id="PTHR21530:SF7">
    <property type="entry name" value="TRAB DOMAIN-CONTAINING PROTEIN"/>
    <property type="match status" value="1"/>
</dbReference>
<dbReference type="RefSeq" id="WP_142642316.1">
    <property type="nucleotide sequence ID" value="NZ_VDGI01000008.1"/>
</dbReference>
<dbReference type="InterPro" id="IPR046345">
    <property type="entry name" value="TraB_PrgY-like"/>
</dbReference>
<gene>
    <name evidence="2" type="ORF">FG384_09260</name>
</gene>
<name>A0A544TRK3_9BACI</name>
<dbReference type="PANTHER" id="PTHR21530">
    <property type="entry name" value="PHEROMONE SHUTDOWN PROTEIN"/>
    <property type="match status" value="1"/>
</dbReference>
<evidence type="ECO:0000313" key="3">
    <source>
        <dbReference type="Proteomes" id="UP000316626"/>
    </source>
</evidence>
<protein>
    <submittedName>
        <fullName evidence="2">TraB/GumN family protein</fullName>
    </submittedName>
</protein>
<feature type="transmembrane region" description="Helical" evidence="1">
    <location>
        <begin position="358"/>
        <end position="385"/>
    </location>
</feature>
<dbReference type="InterPro" id="IPR002816">
    <property type="entry name" value="TraB/PrgY/GumN_fam"/>
</dbReference>
<dbReference type="CDD" id="cd14726">
    <property type="entry name" value="TraB_PrgY-like"/>
    <property type="match status" value="1"/>
</dbReference>
<dbReference type="OrthoDB" id="9809330at2"/>
<dbReference type="EMBL" id="VDGI01000008">
    <property type="protein sequence ID" value="TQR20073.1"/>
    <property type="molecule type" value="Genomic_DNA"/>
</dbReference>
<comment type="caution">
    <text evidence="2">The sequence shown here is derived from an EMBL/GenBank/DDBJ whole genome shotgun (WGS) entry which is preliminary data.</text>
</comment>
<evidence type="ECO:0000313" key="2">
    <source>
        <dbReference type="EMBL" id="TQR20073.1"/>
    </source>
</evidence>
<sequence>MREENITRINLDGKELILIGTAHVSRQSAEQVKEVIEAERPDSVCIELDEQRYQSVMDSNKWKEMDIFKVIKEKKATLLLMNLAISSFQNRLAKQFDIKPGQEMIQGIESANEIGADLVLADRNIQITFSRIWHNLGWSGKAQLLTSVFFSIFSKETITEEELEKMKSQDTLNAVLAEFTESFPKLKTPLIDERDQYLAQKIKDAPGDKVVAVLGAAHVPGITKEIQKEHDLEALAQIPPKSIVPKILGWAIPALLIAIVSYTFISNPTAGFDQALSWILWTGSFAAIGAAIAFGHPLAILSAFIAAPITTLHPLIASGWVSGIVQAFFRRPNVGDFETLSEDVFTVKGFWRNKVTRILLVVVLTNLVGSIGTFIGGADVIRVFFKNL</sequence>
<dbReference type="InterPro" id="IPR005230">
    <property type="entry name" value="TraB_bac"/>
</dbReference>
<dbReference type="Proteomes" id="UP000316626">
    <property type="component" value="Unassembled WGS sequence"/>
</dbReference>